<evidence type="ECO:0000256" key="1">
    <source>
        <dbReference type="SAM" id="MobiDB-lite"/>
    </source>
</evidence>
<proteinExistence type="predicted"/>
<feature type="compositionally biased region" description="Polar residues" evidence="1">
    <location>
        <begin position="327"/>
        <end position="359"/>
    </location>
</feature>
<feature type="region of interest" description="Disordered" evidence="1">
    <location>
        <begin position="252"/>
        <end position="369"/>
    </location>
</feature>
<comment type="caution">
    <text evidence="2">The sequence shown here is derived from an EMBL/GenBank/DDBJ whole genome shotgun (WGS) entry which is preliminary data.</text>
</comment>
<accession>A0ABX1MER5</accession>
<feature type="compositionally biased region" description="Polar residues" evidence="1">
    <location>
        <begin position="277"/>
        <end position="287"/>
    </location>
</feature>
<feature type="compositionally biased region" description="Low complexity" evidence="1">
    <location>
        <begin position="34"/>
        <end position="49"/>
    </location>
</feature>
<gene>
    <name evidence="2" type="ORF">DP115_23365</name>
</gene>
<sequence>MPLAKGKTPMNNLPNSHNSNNSNNNNHKNHNGHNNHNNHNNSQPESNNHPSHEVQPSDWHQRMANLVGLEEQFPPSHPESSPSETPSTNPDEPPPSHPSSQKTKQALSSNPFAKVGVVGAATLSVALVAGAFLTQLMSGTNKQTPKNFPQITRQENESNKIEQLKPQQEIEILKTKLALAEQAKAVKLAQLQLKTVRPTQTQPKPTPAQPRIRPQTVTRVVIQRVPTPAQTVYVPRVVERIVKVPQRVVAQQPKPTYTQPPQPTQPTVRPQPPQPTAKPSISPSFELSTPGLKPSDLAQIPFSLSIPTPTPTATPTPTPNLPRVANSPPSTLGSELNSRGRDNVQTLPVPNRTNTTANSQQTPETTNQTTQYTGKSIAVGTSAKAVLATAIFGEANRIGSNSNYSSNSNNNNNKNDSQFVVRLQQPLKSIDGAIALPANTELLAQLDQVSETGMFNLTVVSVISQNKSNLTETRLSQSAMKVRAPGGRPLLAKKYPDKSGKISGMDTFIFALGGAGKIGEVLNRPETRINPNCGSTIYTNRNGDPVSFPQSCSETKQERNIPAAVLEGGMNALVPQLNQRNQQAINEMIQKSNVWYLPAGTQVEVVANQITRF</sequence>
<feature type="compositionally biased region" description="Low complexity" evidence="1">
    <location>
        <begin position="360"/>
        <end position="369"/>
    </location>
</feature>
<feature type="compositionally biased region" description="Pro residues" evidence="1">
    <location>
        <begin position="308"/>
        <end position="320"/>
    </location>
</feature>
<evidence type="ECO:0000313" key="3">
    <source>
        <dbReference type="Proteomes" id="UP000762253"/>
    </source>
</evidence>
<name>A0ABX1MER5_9CYAN</name>
<evidence type="ECO:0000313" key="2">
    <source>
        <dbReference type="EMBL" id="NMF65531.1"/>
    </source>
</evidence>
<organism evidence="2 3">
    <name type="scientific">Brasilonema octagenarum UFV-OR1</name>
    <dbReference type="NCBI Taxonomy" id="417115"/>
    <lineage>
        <taxon>Bacteria</taxon>
        <taxon>Bacillati</taxon>
        <taxon>Cyanobacteriota</taxon>
        <taxon>Cyanophyceae</taxon>
        <taxon>Nostocales</taxon>
        <taxon>Scytonemataceae</taxon>
        <taxon>Brasilonema</taxon>
        <taxon>Octagenarum group</taxon>
    </lineage>
</organism>
<protein>
    <recommendedName>
        <fullName evidence="4">Serine/threonine protein kinase</fullName>
    </recommendedName>
</protein>
<keyword evidence="3" id="KW-1185">Reference proteome</keyword>
<evidence type="ECO:0008006" key="4">
    <source>
        <dbReference type="Google" id="ProtNLM"/>
    </source>
</evidence>
<dbReference type="EMBL" id="QMEC01000107">
    <property type="protein sequence ID" value="NMF65531.1"/>
    <property type="molecule type" value="Genomic_DNA"/>
</dbReference>
<dbReference type="Proteomes" id="UP000762253">
    <property type="component" value="Unassembled WGS sequence"/>
</dbReference>
<feature type="compositionally biased region" description="Pro residues" evidence="1">
    <location>
        <begin position="258"/>
        <end position="276"/>
    </location>
</feature>
<feature type="compositionally biased region" description="Low complexity" evidence="1">
    <location>
        <begin position="11"/>
        <end position="26"/>
    </location>
</feature>
<feature type="compositionally biased region" description="Polar residues" evidence="1">
    <location>
        <begin position="139"/>
        <end position="153"/>
    </location>
</feature>
<reference evidence="2 3" key="1">
    <citation type="submission" date="2018-06" db="EMBL/GenBank/DDBJ databases">
        <title>Comparative genomics of Brasilonema spp. strains.</title>
        <authorList>
            <person name="Alvarenga D.O."/>
            <person name="Fiore M.F."/>
            <person name="Varani A.M."/>
        </authorList>
    </citation>
    <scope>NUCLEOTIDE SEQUENCE [LARGE SCALE GENOMIC DNA]</scope>
    <source>
        <strain evidence="2 3">UFV-OR1</strain>
    </source>
</reference>
<feature type="compositionally biased region" description="Low complexity" evidence="1">
    <location>
        <begin position="78"/>
        <end position="90"/>
    </location>
</feature>
<feature type="region of interest" description="Disordered" evidence="1">
    <location>
        <begin position="71"/>
        <end position="108"/>
    </location>
</feature>
<feature type="region of interest" description="Disordered" evidence="1">
    <location>
        <begin position="1"/>
        <end position="57"/>
    </location>
</feature>
<feature type="region of interest" description="Disordered" evidence="1">
    <location>
        <begin position="139"/>
        <end position="160"/>
    </location>
</feature>